<dbReference type="Gene3D" id="3.40.50.10210">
    <property type="match status" value="1"/>
</dbReference>
<dbReference type="EC" id="2.7.7.62" evidence="9"/>
<evidence type="ECO:0000313" key="19">
    <source>
        <dbReference type="EMBL" id="SCL59943.1"/>
    </source>
</evidence>
<evidence type="ECO:0000256" key="1">
    <source>
        <dbReference type="ARBA" id="ARBA00000312"/>
    </source>
</evidence>
<dbReference type="InterPro" id="IPR003200">
    <property type="entry name" value="Nict_dMeBzImd_PRibTrfase"/>
</dbReference>
<keyword evidence="20" id="KW-1185">Reference proteome</keyword>
<comment type="catalytic activity">
    <reaction evidence="2">
        <text>adenosylcob(III)inamide phosphate + GTP + H(+) = adenosylcob(III)inamide-GDP + diphosphate</text>
        <dbReference type="Rhea" id="RHEA:22712"/>
        <dbReference type="ChEBI" id="CHEBI:15378"/>
        <dbReference type="ChEBI" id="CHEBI:33019"/>
        <dbReference type="ChEBI" id="CHEBI:37565"/>
        <dbReference type="ChEBI" id="CHEBI:58502"/>
        <dbReference type="ChEBI" id="CHEBI:60487"/>
        <dbReference type="EC" id="2.7.7.62"/>
    </reaction>
</comment>
<evidence type="ECO:0000313" key="20">
    <source>
        <dbReference type="Proteomes" id="UP000198937"/>
    </source>
</evidence>
<keyword evidence="19" id="KW-0548">Nucleotidyltransferase</keyword>
<dbReference type="SUPFAM" id="SSF52733">
    <property type="entry name" value="Nicotinate mononucleotide:5,6-dimethylbenzimidazole phosphoribosyltransferase (CobT)"/>
    <property type="match status" value="1"/>
</dbReference>
<evidence type="ECO:0000256" key="11">
    <source>
        <dbReference type="ARBA" id="ARBA00022679"/>
    </source>
</evidence>
<dbReference type="Gene3D" id="3.40.50.300">
    <property type="entry name" value="P-loop containing nucleotide triphosphate hydrolases"/>
    <property type="match status" value="1"/>
</dbReference>
<dbReference type="PANTHER" id="PTHR34848">
    <property type="match status" value="1"/>
</dbReference>
<accession>A0A1C6V0Z4</accession>
<dbReference type="GO" id="GO:0008939">
    <property type="term" value="F:nicotinate-nucleotide-dimethylbenzimidazole phosphoribosyltransferase activity"/>
    <property type="evidence" value="ECO:0007669"/>
    <property type="project" value="InterPro"/>
</dbReference>
<evidence type="ECO:0000256" key="9">
    <source>
        <dbReference type="ARBA" id="ARBA00012523"/>
    </source>
</evidence>
<feature type="region of interest" description="Disordered" evidence="18">
    <location>
        <begin position="209"/>
        <end position="237"/>
    </location>
</feature>
<evidence type="ECO:0000256" key="16">
    <source>
        <dbReference type="ARBA" id="ARBA00029570"/>
    </source>
</evidence>
<feature type="compositionally biased region" description="Low complexity" evidence="18">
    <location>
        <begin position="613"/>
        <end position="659"/>
    </location>
</feature>
<evidence type="ECO:0000256" key="10">
    <source>
        <dbReference type="ARBA" id="ARBA00022573"/>
    </source>
</evidence>
<evidence type="ECO:0000256" key="5">
    <source>
        <dbReference type="ARBA" id="ARBA00004692"/>
    </source>
</evidence>
<keyword evidence="15" id="KW-0342">GTP-binding</keyword>
<organism evidence="19 20">
    <name type="scientific">Micromonospora yangpuensis</name>
    <dbReference type="NCBI Taxonomy" id="683228"/>
    <lineage>
        <taxon>Bacteria</taxon>
        <taxon>Bacillati</taxon>
        <taxon>Actinomycetota</taxon>
        <taxon>Actinomycetes</taxon>
        <taxon>Micromonosporales</taxon>
        <taxon>Micromonosporaceae</taxon>
        <taxon>Micromonospora</taxon>
    </lineage>
</organism>
<comment type="function">
    <text evidence="4">Catalyzes ATP-dependent phosphorylation of adenosylcobinamide and addition of GMP to adenosylcobinamide phosphate.</text>
</comment>
<feature type="region of interest" description="Disordered" evidence="18">
    <location>
        <begin position="600"/>
        <end position="728"/>
    </location>
</feature>
<feature type="compositionally biased region" description="Low complexity" evidence="18">
    <location>
        <begin position="209"/>
        <end position="222"/>
    </location>
</feature>
<dbReference type="SUPFAM" id="SSF52540">
    <property type="entry name" value="P-loop containing nucleoside triphosphate hydrolases"/>
    <property type="match status" value="1"/>
</dbReference>
<evidence type="ECO:0000256" key="17">
    <source>
        <dbReference type="ARBA" id="ARBA00030571"/>
    </source>
</evidence>
<evidence type="ECO:0000256" key="4">
    <source>
        <dbReference type="ARBA" id="ARBA00003889"/>
    </source>
</evidence>
<evidence type="ECO:0000256" key="2">
    <source>
        <dbReference type="ARBA" id="ARBA00000711"/>
    </source>
</evidence>
<comment type="pathway">
    <text evidence="6">Cofactor biosynthesis; adenosylcobalamin biosynthesis; adenosylcobalamin from cob(II)yrinate a,c-diamide: step 5/7.</text>
</comment>
<comment type="catalytic activity">
    <reaction evidence="1">
        <text>adenosylcob(III)inamide + ATP = adenosylcob(III)inamide phosphate + ADP + H(+)</text>
        <dbReference type="Rhea" id="RHEA:15769"/>
        <dbReference type="ChEBI" id="CHEBI:2480"/>
        <dbReference type="ChEBI" id="CHEBI:15378"/>
        <dbReference type="ChEBI" id="CHEBI:30616"/>
        <dbReference type="ChEBI" id="CHEBI:58502"/>
        <dbReference type="ChEBI" id="CHEBI:456216"/>
        <dbReference type="EC" id="2.7.1.156"/>
    </reaction>
</comment>
<evidence type="ECO:0000256" key="7">
    <source>
        <dbReference type="ARBA" id="ARBA00007490"/>
    </source>
</evidence>
<evidence type="ECO:0000256" key="13">
    <source>
        <dbReference type="ARBA" id="ARBA00022777"/>
    </source>
</evidence>
<dbReference type="EMBL" id="FMIA01000002">
    <property type="protein sequence ID" value="SCL59943.1"/>
    <property type="molecule type" value="Genomic_DNA"/>
</dbReference>
<dbReference type="CDD" id="cd00544">
    <property type="entry name" value="CobU"/>
    <property type="match status" value="1"/>
</dbReference>
<keyword evidence="11 19" id="KW-0808">Transferase</keyword>
<keyword evidence="13 19" id="KW-0418">Kinase</keyword>
<protein>
    <recommendedName>
        <fullName evidence="16">Adenosylcobinamide kinase</fullName>
        <ecNumber evidence="8">2.7.1.156</ecNumber>
        <ecNumber evidence="9">2.7.7.62</ecNumber>
    </recommendedName>
    <alternativeName>
        <fullName evidence="17">Adenosylcobinamide-phosphate guanylyltransferase</fullName>
    </alternativeName>
</protein>
<evidence type="ECO:0000256" key="12">
    <source>
        <dbReference type="ARBA" id="ARBA00022741"/>
    </source>
</evidence>
<comment type="catalytic activity">
    <reaction evidence="3">
        <text>adenosylcob(III)inamide + GTP = adenosylcob(III)inamide phosphate + GDP + H(+)</text>
        <dbReference type="Rhea" id="RHEA:15765"/>
        <dbReference type="ChEBI" id="CHEBI:2480"/>
        <dbReference type="ChEBI" id="CHEBI:15378"/>
        <dbReference type="ChEBI" id="CHEBI:37565"/>
        <dbReference type="ChEBI" id="CHEBI:58189"/>
        <dbReference type="ChEBI" id="CHEBI:58502"/>
        <dbReference type="EC" id="2.7.1.156"/>
    </reaction>
</comment>
<dbReference type="GO" id="GO:0005524">
    <property type="term" value="F:ATP binding"/>
    <property type="evidence" value="ECO:0007669"/>
    <property type="project" value="UniProtKB-KW"/>
</dbReference>
<keyword evidence="12" id="KW-0547">Nucleotide-binding</keyword>
<gene>
    <name evidence="19" type="ORF">GA0070617_4242</name>
</gene>
<proteinExistence type="inferred from homology"/>
<dbReference type="Pfam" id="PF02283">
    <property type="entry name" value="CobU"/>
    <property type="match status" value="1"/>
</dbReference>
<comment type="pathway">
    <text evidence="5">Cofactor biosynthesis; adenosylcobalamin biosynthesis; adenosylcobalamin from cob(II)yrinate a,c-diamide: step 6/7.</text>
</comment>
<dbReference type="AlphaFoldDB" id="A0A1C6V0Z4"/>
<keyword evidence="10" id="KW-0169">Cobalamin biosynthesis</keyword>
<dbReference type="EC" id="2.7.1.156" evidence="8"/>
<feature type="compositionally biased region" description="Polar residues" evidence="18">
    <location>
        <begin position="695"/>
        <end position="715"/>
    </location>
</feature>
<dbReference type="InterPro" id="IPR003203">
    <property type="entry name" value="CobU/CobP"/>
</dbReference>
<evidence type="ECO:0000256" key="8">
    <source>
        <dbReference type="ARBA" id="ARBA00012016"/>
    </source>
</evidence>
<dbReference type="Pfam" id="PF02277">
    <property type="entry name" value="DBI_PRT"/>
    <property type="match status" value="1"/>
</dbReference>
<evidence type="ECO:0000256" key="3">
    <source>
        <dbReference type="ARBA" id="ARBA00001522"/>
    </source>
</evidence>
<evidence type="ECO:0000256" key="18">
    <source>
        <dbReference type="SAM" id="MobiDB-lite"/>
    </source>
</evidence>
<dbReference type="GO" id="GO:0009236">
    <property type="term" value="P:cobalamin biosynthetic process"/>
    <property type="evidence" value="ECO:0007669"/>
    <property type="project" value="UniProtKB-UniPathway"/>
</dbReference>
<dbReference type="GO" id="GO:0008820">
    <property type="term" value="F:cobinamide phosphate guanylyltransferase activity"/>
    <property type="evidence" value="ECO:0007669"/>
    <property type="project" value="UniProtKB-EC"/>
</dbReference>
<feature type="compositionally biased region" description="Low complexity" evidence="18">
    <location>
        <begin position="679"/>
        <end position="694"/>
    </location>
</feature>
<dbReference type="Proteomes" id="UP000198937">
    <property type="component" value="Unassembled WGS sequence"/>
</dbReference>
<keyword evidence="14" id="KW-0067">ATP-binding</keyword>
<comment type="similarity">
    <text evidence="7">Belongs to the CobU/CobP family.</text>
</comment>
<evidence type="ECO:0000256" key="15">
    <source>
        <dbReference type="ARBA" id="ARBA00023134"/>
    </source>
</evidence>
<dbReference type="GO" id="GO:0005525">
    <property type="term" value="F:GTP binding"/>
    <property type="evidence" value="ECO:0007669"/>
    <property type="project" value="UniProtKB-KW"/>
</dbReference>
<evidence type="ECO:0000256" key="14">
    <source>
        <dbReference type="ARBA" id="ARBA00022840"/>
    </source>
</evidence>
<dbReference type="OrthoDB" id="9781491at2"/>
<dbReference type="UniPathway" id="UPA00148">
    <property type="reaction ID" value="UER00236"/>
</dbReference>
<name>A0A1C6V0Z4_9ACTN</name>
<dbReference type="STRING" id="683228.GA0070617_4242"/>
<sequence length="728" mass="72229">MSVDGWNKVLVLGGIRSGKSEFAESLVGEATTVRYLATSAEGDPEDAEWAQRLATHRGRRPGGWRTEETASDPRRLADVVSAAEAHETLLVDDLGGWVTVLLDPAHQPADDTATIDELATAIRTCAARIVLVSPEVGLSLVPTTPIGRAFTDALGAANRAVADACDTVVLVVAGQPCRLKPAGTSGPVVLPAQAVPAAAEPASAQAVGLPTADRAAAPAPRDATPPPHAPVPADATSVPVAPEAGTAVPDAGTGTGTGGATWAAPTMSLPVLATGLVIQPGMELPMPDDYAGPQAVERLATLDVPGAGLGVLERVVGFAAATQGTPTPAAWERVRLVLLNGEHEGGAAAGTVPGESGRRAQQAENGTGVLGRLAAETGAAVQVVDVPTAAPMEQVPALTAETVEAALRFGWQLAEEAAEAGVQLLVLGSCGAGADAAAAAVLAATAGAEPATVLGRVVGADGQIDDAAWMRRCAAVRDAMHRTRRSPRGAKDILAELGGGDVAVATGILLGATARRLPVLLDGPVGLAAGMVGRDLAGQSRHWCLLADAGGHPAVTLAADVLGLSPLLDLRMGLGEGANALAVLPLLRSVLALAADLPTRPADTDDPADRAAPDAPSAGAPSTDAPSTDGPGTGDQPGSDGSSGDEPVTAPPVTGTGPADLPPGDDLRDFVEPEPTGPGPATTAEGQTGPAQTTLDQAGPTQAGPTQAGPTQAGPTQAGPAGSGRPLG</sequence>
<reference evidence="19 20" key="1">
    <citation type="submission" date="2016-06" db="EMBL/GenBank/DDBJ databases">
        <authorList>
            <person name="Kjaerup R.B."/>
            <person name="Dalgaard T.S."/>
            <person name="Juul-Madsen H.R."/>
        </authorList>
    </citation>
    <scope>NUCLEOTIDE SEQUENCE [LARGE SCALE GENOMIC DNA]</scope>
    <source>
        <strain evidence="19 20">DSM 45577</strain>
    </source>
</reference>
<dbReference type="PANTHER" id="PTHR34848:SF1">
    <property type="entry name" value="BIFUNCTIONAL ADENOSYLCOBALAMIN BIOSYNTHESIS PROTEIN COBU"/>
    <property type="match status" value="1"/>
</dbReference>
<dbReference type="InterPro" id="IPR036087">
    <property type="entry name" value="Nict_dMeBzImd_PRibTrfase_sf"/>
</dbReference>
<dbReference type="GO" id="GO:0043752">
    <property type="term" value="F:adenosylcobinamide kinase activity"/>
    <property type="evidence" value="ECO:0007669"/>
    <property type="project" value="UniProtKB-EC"/>
</dbReference>
<dbReference type="InterPro" id="IPR027417">
    <property type="entry name" value="P-loop_NTPase"/>
</dbReference>
<evidence type="ECO:0000256" key="6">
    <source>
        <dbReference type="ARBA" id="ARBA00005159"/>
    </source>
</evidence>